<reference evidence="2 3" key="1">
    <citation type="submission" date="2022-04" db="EMBL/GenBank/DDBJ databases">
        <title>Genome diversity in the genus Frankia.</title>
        <authorList>
            <person name="Carlos-Shanley C."/>
            <person name="Hahn D."/>
        </authorList>
    </citation>
    <scope>NUCLEOTIDE SEQUENCE [LARGE SCALE GENOMIC DNA]</scope>
    <source>
        <strain evidence="2 3">Ag45/Mut15</strain>
    </source>
</reference>
<keyword evidence="3" id="KW-1185">Reference proteome</keyword>
<comment type="caution">
    <text evidence="2">The sequence shown here is derived from an EMBL/GenBank/DDBJ whole genome shotgun (WGS) entry which is preliminary data.</text>
</comment>
<evidence type="ECO:0000313" key="2">
    <source>
        <dbReference type="EMBL" id="MCK9876328.1"/>
    </source>
</evidence>
<organism evidence="2 3">
    <name type="scientific">Frankia umida</name>
    <dbReference type="NCBI Taxonomy" id="573489"/>
    <lineage>
        <taxon>Bacteria</taxon>
        <taxon>Bacillati</taxon>
        <taxon>Actinomycetota</taxon>
        <taxon>Actinomycetes</taxon>
        <taxon>Frankiales</taxon>
        <taxon>Frankiaceae</taxon>
        <taxon>Frankia</taxon>
    </lineage>
</organism>
<feature type="compositionally biased region" description="Basic and acidic residues" evidence="1">
    <location>
        <begin position="103"/>
        <end position="113"/>
    </location>
</feature>
<dbReference type="RefSeq" id="WP_248824619.1">
    <property type="nucleotide sequence ID" value="NZ_JALKFT010000009.1"/>
</dbReference>
<feature type="region of interest" description="Disordered" evidence="1">
    <location>
        <begin position="1"/>
        <end position="129"/>
    </location>
</feature>
<dbReference type="EMBL" id="JALKFT010000009">
    <property type="protein sequence ID" value="MCK9876328.1"/>
    <property type="molecule type" value="Genomic_DNA"/>
</dbReference>
<evidence type="ECO:0000256" key="1">
    <source>
        <dbReference type="SAM" id="MobiDB-lite"/>
    </source>
</evidence>
<evidence type="ECO:0000313" key="3">
    <source>
        <dbReference type="Proteomes" id="UP001201873"/>
    </source>
</evidence>
<protein>
    <submittedName>
        <fullName evidence="2">Uncharacterized protein</fullName>
    </submittedName>
</protein>
<sequence>MARSVRPSGPHDSTNDASSASGSSGGSGFGGTSGSGGSRGGAADPDAPLRGLVGSGRTHLPPLVAMRARDVAQPTDEDLAEAERTLVLRPPGRVANRALRPGEQARPEPRVQDAGDAASGTAGISPVRS</sequence>
<name>A0ABT0JXQ7_9ACTN</name>
<gene>
    <name evidence="2" type="ORF">MXD59_11165</name>
</gene>
<dbReference type="Proteomes" id="UP001201873">
    <property type="component" value="Unassembled WGS sequence"/>
</dbReference>
<feature type="compositionally biased region" description="Gly residues" evidence="1">
    <location>
        <begin position="23"/>
        <end position="40"/>
    </location>
</feature>
<accession>A0ABT0JXQ7</accession>
<proteinExistence type="predicted"/>